<dbReference type="EMBL" id="AZIL01002361">
    <property type="protein sequence ID" value="EWM21794.1"/>
    <property type="molecule type" value="Genomic_DNA"/>
</dbReference>
<comment type="caution">
    <text evidence="2">The sequence shown here is derived from an EMBL/GenBank/DDBJ whole genome shotgun (WGS) entry which is preliminary data.</text>
</comment>
<evidence type="ECO:0000313" key="2">
    <source>
        <dbReference type="EMBL" id="EWM21794.1"/>
    </source>
</evidence>
<dbReference type="PANTHER" id="PTHR36417">
    <property type="entry name" value="SELENOPROTEIN DOMAIN PROTEIN (AFU_ORTHOLOGUE AFUA_1G05220)"/>
    <property type="match status" value="1"/>
</dbReference>
<dbReference type="NCBIfam" id="TIGR02174">
    <property type="entry name" value="CXXU_selWTH"/>
    <property type="match status" value="1"/>
</dbReference>
<dbReference type="SUPFAM" id="SSF52833">
    <property type="entry name" value="Thioredoxin-like"/>
    <property type="match status" value="1"/>
</dbReference>
<dbReference type="InterPro" id="IPR036249">
    <property type="entry name" value="Thioredoxin-like_sf"/>
</dbReference>
<dbReference type="OrthoDB" id="60822at2759"/>
<sequence length="185" mass="21043">MAEMVLRHFSKRVVTGFFPLLIFYNLPQLSAFLTPGLSACTHFGKRPDGRGINTVLNLPLVLYSYSSTDLEQAPQQASRDRVSLSLPPDYNRVEISYCTGCRWMLRAAWLAQELLTTFQDEVQEVAIQPVKDPAGTFEVRLNNRILFDRKAQGRFPEVKEIKQLVRDVVDPARNLGHSDKKESAF</sequence>
<protein>
    <submittedName>
        <fullName evidence="2">Selw selh selenoprotein</fullName>
    </submittedName>
</protein>
<dbReference type="InterPro" id="IPR011893">
    <property type="entry name" value="Selenoprotein_Rdx-typ"/>
</dbReference>
<evidence type="ECO:0000313" key="3">
    <source>
        <dbReference type="Proteomes" id="UP000019335"/>
    </source>
</evidence>
<proteinExistence type="predicted"/>
<dbReference type="Pfam" id="PF10262">
    <property type="entry name" value="Rdx"/>
    <property type="match status" value="1"/>
</dbReference>
<name>W7TM37_9STRA</name>
<dbReference type="Gene3D" id="3.40.30.10">
    <property type="entry name" value="Glutaredoxin"/>
    <property type="match status" value="1"/>
</dbReference>
<reference evidence="2 3" key="1">
    <citation type="journal article" date="2014" name="Mol. Plant">
        <title>Chromosome Scale Genome Assembly and Transcriptome Profiling of Nannochloropsis gaditana in Nitrogen Depletion.</title>
        <authorList>
            <person name="Corteggiani Carpinelli E."/>
            <person name="Telatin A."/>
            <person name="Vitulo N."/>
            <person name="Forcato C."/>
            <person name="D'Angelo M."/>
            <person name="Schiavon R."/>
            <person name="Vezzi A."/>
            <person name="Giacometti G.M."/>
            <person name="Morosinotto T."/>
            <person name="Valle G."/>
        </authorList>
    </citation>
    <scope>NUCLEOTIDE SEQUENCE [LARGE SCALE GENOMIC DNA]</scope>
    <source>
        <strain evidence="2 3">B-31</strain>
    </source>
</reference>
<accession>W7TM37</accession>
<dbReference type="Proteomes" id="UP000019335">
    <property type="component" value="Unassembled WGS sequence"/>
</dbReference>
<keyword evidence="1" id="KW-0676">Redox-active center</keyword>
<gene>
    <name evidence="2" type="ORF">Naga_100065g22</name>
</gene>
<organism evidence="2 3">
    <name type="scientific">Nannochloropsis gaditana</name>
    <dbReference type="NCBI Taxonomy" id="72520"/>
    <lineage>
        <taxon>Eukaryota</taxon>
        <taxon>Sar</taxon>
        <taxon>Stramenopiles</taxon>
        <taxon>Ochrophyta</taxon>
        <taxon>Eustigmatophyceae</taxon>
        <taxon>Eustigmatales</taxon>
        <taxon>Monodopsidaceae</taxon>
        <taxon>Nannochloropsis</taxon>
    </lineage>
</organism>
<dbReference type="AlphaFoldDB" id="W7TM37"/>
<keyword evidence="3" id="KW-1185">Reference proteome</keyword>
<dbReference type="PANTHER" id="PTHR36417:SF2">
    <property type="entry name" value="SELENOPROTEIN DOMAIN PROTEIN (AFU_ORTHOLOGUE AFUA_1G05220)"/>
    <property type="match status" value="1"/>
</dbReference>
<evidence type="ECO:0000256" key="1">
    <source>
        <dbReference type="ARBA" id="ARBA00023284"/>
    </source>
</evidence>